<dbReference type="VEuPathDB" id="FungiDB:PPTG_22498"/>
<dbReference type="AlphaFoldDB" id="W2JWP1"/>
<reference evidence="1 2" key="1">
    <citation type="submission" date="2013-11" db="EMBL/GenBank/DDBJ databases">
        <title>The Genome Sequence of Phytophthora parasitica CJ05E6.</title>
        <authorList>
            <consortium name="The Broad Institute Genomics Platform"/>
            <person name="Russ C."/>
            <person name="Tyler B."/>
            <person name="Panabieres F."/>
            <person name="Shan W."/>
            <person name="Tripathy S."/>
            <person name="Grunwald N."/>
            <person name="Machado M."/>
            <person name="Johnson C.S."/>
            <person name="Arredondo F."/>
            <person name="Hong C."/>
            <person name="Coffey M."/>
            <person name="Young S.K."/>
            <person name="Zeng Q."/>
            <person name="Gargeya S."/>
            <person name="Fitzgerald M."/>
            <person name="Abouelleil A."/>
            <person name="Alvarado L."/>
            <person name="Chapman S.B."/>
            <person name="Gainer-Dewar J."/>
            <person name="Goldberg J."/>
            <person name="Griggs A."/>
            <person name="Gujja S."/>
            <person name="Hansen M."/>
            <person name="Howarth C."/>
            <person name="Imamovic A."/>
            <person name="Ireland A."/>
            <person name="Larimer J."/>
            <person name="McCowan C."/>
            <person name="Murphy C."/>
            <person name="Pearson M."/>
            <person name="Poon T.W."/>
            <person name="Priest M."/>
            <person name="Roberts A."/>
            <person name="Saif S."/>
            <person name="Shea T."/>
            <person name="Sykes S."/>
            <person name="Wortman J."/>
            <person name="Nusbaum C."/>
            <person name="Birren B."/>
        </authorList>
    </citation>
    <scope>NUCLEOTIDE SEQUENCE [LARGE SCALE GENOMIC DNA]</scope>
    <source>
        <strain evidence="1 2">CJ05E6</strain>
    </source>
</reference>
<protein>
    <submittedName>
        <fullName evidence="1">Uncharacterized protein</fullName>
    </submittedName>
</protein>
<name>W2JWP1_PHYNI</name>
<gene>
    <name evidence="1" type="ORF">L916_00529</name>
</gene>
<evidence type="ECO:0000313" key="1">
    <source>
        <dbReference type="EMBL" id="ETL50192.1"/>
    </source>
</evidence>
<dbReference type="Proteomes" id="UP000053864">
    <property type="component" value="Unassembled WGS sequence"/>
</dbReference>
<accession>W2JWP1</accession>
<dbReference type="EMBL" id="KI670446">
    <property type="protein sequence ID" value="ETL50192.1"/>
    <property type="molecule type" value="Genomic_DNA"/>
</dbReference>
<organism evidence="1 2">
    <name type="scientific">Phytophthora nicotianae</name>
    <name type="common">Potato buckeye rot agent</name>
    <name type="synonym">Phytophthora parasitica</name>
    <dbReference type="NCBI Taxonomy" id="4792"/>
    <lineage>
        <taxon>Eukaryota</taxon>
        <taxon>Sar</taxon>
        <taxon>Stramenopiles</taxon>
        <taxon>Oomycota</taxon>
        <taxon>Peronosporomycetes</taxon>
        <taxon>Peronosporales</taxon>
        <taxon>Peronosporaceae</taxon>
        <taxon>Phytophthora</taxon>
    </lineage>
</organism>
<sequence length="306" mass="34903">RSLKYPTETLFLLDEVKTAWESGNPISRNKIYMRLIQKFGNIDDSEAPSEFCCVMKLNEGIISPSLAQWVRVRLEGASWSIRKESVSQKVPTNWVAVALEASNKIRAKLKAYIEFIVPTGTRRVGSNVTSDAKKGCTVMVSAEMYSSMILPPFIVMTATHNGTLARRSASWRDNGGDASDHFQPSHWMDTPTTKKVYRLPHKSVSEMIDYLELKGLMYEFIAELVSTMQICDLYANRPLKTATKNKFLRWKVSQTIPPGGKYKVDRVQVIRWVEEAVLVVNEQQETSRKVEYMFNRLGQDPRQPNN</sequence>
<proteinExistence type="predicted"/>
<feature type="non-terminal residue" evidence="1">
    <location>
        <position position="1"/>
    </location>
</feature>
<evidence type="ECO:0000313" key="2">
    <source>
        <dbReference type="Proteomes" id="UP000053864"/>
    </source>
</evidence>